<evidence type="ECO:0000256" key="1">
    <source>
        <dbReference type="SAM" id="SignalP"/>
    </source>
</evidence>
<feature type="domain" description="EF-hand" evidence="2">
    <location>
        <begin position="51"/>
        <end position="69"/>
    </location>
</feature>
<dbReference type="SUPFAM" id="SSF47473">
    <property type="entry name" value="EF-hand"/>
    <property type="match status" value="1"/>
</dbReference>
<keyword evidence="1" id="KW-0732">Signal</keyword>
<proteinExistence type="predicted"/>
<feature type="signal peptide" evidence="1">
    <location>
        <begin position="1"/>
        <end position="20"/>
    </location>
</feature>
<evidence type="ECO:0000313" key="4">
    <source>
        <dbReference type="Proteomes" id="UP000249165"/>
    </source>
</evidence>
<dbReference type="GO" id="GO:0005509">
    <property type="term" value="F:calcium ion binding"/>
    <property type="evidence" value="ECO:0007669"/>
    <property type="project" value="InterPro"/>
</dbReference>
<dbReference type="PROSITE" id="PS00018">
    <property type="entry name" value="EF_HAND_1"/>
    <property type="match status" value="2"/>
</dbReference>
<name>A0A327YCE4_9RHOB</name>
<dbReference type="Gene3D" id="1.10.238.10">
    <property type="entry name" value="EF-hand"/>
    <property type="match status" value="1"/>
</dbReference>
<accession>A0A327YCE4</accession>
<dbReference type="InterPro" id="IPR018247">
    <property type="entry name" value="EF_Hand_1_Ca_BS"/>
</dbReference>
<dbReference type="RefSeq" id="WP_009503567.1">
    <property type="nucleotide sequence ID" value="NZ_LIGK01000005.1"/>
</dbReference>
<comment type="caution">
    <text evidence="3">The sequence shown here is derived from an EMBL/GenBank/DDBJ whole genome shotgun (WGS) entry which is preliminary data.</text>
</comment>
<evidence type="ECO:0000313" key="3">
    <source>
        <dbReference type="EMBL" id="RAK18748.1"/>
    </source>
</evidence>
<dbReference type="Pfam" id="PF13202">
    <property type="entry name" value="EF-hand_5"/>
    <property type="match status" value="2"/>
</dbReference>
<gene>
    <name evidence="3" type="ORF">ATI53_101126</name>
</gene>
<dbReference type="AlphaFoldDB" id="A0A327YCE4"/>
<feature type="chain" id="PRO_5016408356" evidence="1">
    <location>
        <begin position="21"/>
        <end position="84"/>
    </location>
</feature>
<organism evidence="3 4">
    <name type="scientific">Salipiger aestuarii</name>
    <dbReference type="NCBI Taxonomy" id="568098"/>
    <lineage>
        <taxon>Bacteria</taxon>
        <taxon>Pseudomonadati</taxon>
        <taxon>Pseudomonadota</taxon>
        <taxon>Alphaproteobacteria</taxon>
        <taxon>Rhodobacterales</taxon>
        <taxon>Roseobacteraceae</taxon>
        <taxon>Salipiger</taxon>
    </lineage>
</organism>
<dbReference type="InterPro" id="IPR011992">
    <property type="entry name" value="EF-hand-dom_pair"/>
</dbReference>
<dbReference type="InterPro" id="IPR002048">
    <property type="entry name" value="EF_hand_dom"/>
</dbReference>
<evidence type="ECO:0000259" key="2">
    <source>
        <dbReference type="Pfam" id="PF13202"/>
    </source>
</evidence>
<sequence length="84" mass="9002">MLERLAAVAALGLAASVAIAGDWVGLDADLDHDGALSPQEVMRAWPEVSTDDFLRMDADGNGRLDERELALARARGVLQQSWAI</sequence>
<dbReference type="EMBL" id="QLMG01000011">
    <property type="protein sequence ID" value="RAK18748.1"/>
    <property type="molecule type" value="Genomic_DNA"/>
</dbReference>
<feature type="domain" description="EF-hand" evidence="2">
    <location>
        <begin position="28"/>
        <end position="42"/>
    </location>
</feature>
<protein>
    <submittedName>
        <fullName evidence="3">EF hand domain-containing protein</fullName>
    </submittedName>
</protein>
<reference evidence="3 4" key="1">
    <citation type="submission" date="2018-06" db="EMBL/GenBank/DDBJ databases">
        <title>Genomic Encyclopedia of Archaeal and Bacterial Type Strains, Phase II (KMG-II): from individual species to whole genera.</title>
        <authorList>
            <person name="Goeker M."/>
        </authorList>
    </citation>
    <scope>NUCLEOTIDE SEQUENCE [LARGE SCALE GENOMIC DNA]</scope>
    <source>
        <strain evidence="3 4">DSM 22011</strain>
    </source>
</reference>
<dbReference type="Proteomes" id="UP000249165">
    <property type="component" value="Unassembled WGS sequence"/>
</dbReference>
<keyword evidence="4" id="KW-1185">Reference proteome</keyword>